<feature type="domain" description="Transcription regulator PadR N-terminal" evidence="1">
    <location>
        <begin position="48"/>
        <end position="117"/>
    </location>
</feature>
<dbReference type="AlphaFoldDB" id="A0A916S4G3"/>
<name>A0A916S4G3_9HYPH</name>
<dbReference type="Pfam" id="PF03551">
    <property type="entry name" value="PadR"/>
    <property type="match status" value="1"/>
</dbReference>
<dbReference type="PANTHER" id="PTHR43252">
    <property type="entry name" value="TRANSCRIPTIONAL REGULATOR YQJI"/>
    <property type="match status" value="1"/>
</dbReference>
<dbReference type="Gene3D" id="1.10.10.10">
    <property type="entry name" value="Winged helix-like DNA-binding domain superfamily/Winged helix DNA-binding domain"/>
    <property type="match status" value="1"/>
</dbReference>
<proteinExistence type="predicted"/>
<dbReference type="SUPFAM" id="SSF46785">
    <property type="entry name" value="Winged helix' DNA-binding domain"/>
    <property type="match status" value="1"/>
</dbReference>
<comment type="caution">
    <text evidence="2">The sequence shown here is derived from an EMBL/GenBank/DDBJ whole genome shotgun (WGS) entry which is preliminary data.</text>
</comment>
<dbReference type="PANTHER" id="PTHR43252:SF7">
    <property type="entry name" value="TRANSCRIPTIONAL REGULATOR YQJI"/>
    <property type="match status" value="1"/>
</dbReference>
<dbReference type="InterPro" id="IPR036390">
    <property type="entry name" value="WH_DNA-bd_sf"/>
</dbReference>
<reference evidence="2" key="1">
    <citation type="journal article" date="2014" name="Int. J. Syst. Evol. Microbiol.">
        <title>Complete genome sequence of Corynebacterium casei LMG S-19264T (=DSM 44701T), isolated from a smear-ripened cheese.</title>
        <authorList>
            <consortium name="US DOE Joint Genome Institute (JGI-PGF)"/>
            <person name="Walter F."/>
            <person name="Albersmeier A."/>
            <person name="Kalinowski J."/>
            <person name="Ruckert C."/>
        </authorList>
    </citation>
    <scope>NUCLEOTIDE SEQUENCE</scope>
    <source>
        <strain evidence="2">CGMCC 1.15082</strain>
    </source>
</reference>
<dbReference type="Proteomes" id="UP000646478">
    <property type="component" value="Unassembled WGS sequence"/>
</dbReference>
<dbReference type="InterPro" id="IPR005149">
    <property type="entry name" value="Tscrpt_reg_PadR_N"/>
</dbReference>
<organism evidence="2 3">
    <name type="scientific">Brucella endophytica</name>
    <dbReference type="NCBI Taxonomy" id="1963359"/>
    <lineage>
        <taxon>Bacteria</taxon>
        <taxon>Pseudomonadati</taxon>
        <taxon>Pseudomonadota</taxon>
        <taxon>Alphaproteobacteria</taxon>
        <taxon>Hyphomicrobiales</taxon>
        <taxon>Brucellaceae</taxon>
        <taxon>Brucella/Ochrobactrum group</taxon>
        <taxon>Brucella</taxon>
    </lineage>
</organism>
<dbReference type="EMBL" id="BMHH01000002">
    <property type="protein sequence ID" value="GGA83002.1"/>
    <property type="molecule type" value="Genomic_DNA"/>
</dbReference>
<reference evidence="2" key="2">
    <citation type="submission" date="2020-09" db="EMBL/GenBank/DDBJ databases">
        <authorList>
            <person name="Sun Q."/>
            <person name="Zhou Y."/>
        </authorList>
    </citation>
    <scope>NUCLEOTIDE SEQUENCE</scope>
    <source>
        <strain evidence="2">CGMCC 1.15082</strain>
    </source>
</reference>
<dbReference type="InterPro" id="IPR036388">
    <property type="entry name" value="WH-like_DNA-bd_sf"/>
</dbReference>
<evidence type="ECO:0000313" key="3">
    <source>
        <dbReference type="Proteomes" id="UP000646478"/>
    </source>
</evidence>
<dbReference type="RefSeq" id="WP_188821699.1">
    <property type="nucleotide sequence ID" value="NZ_BMHH01000002.1"/>
</dbReference>
<gene>
    <name evidence="2" type="ORF">GCM10011491_08050</name>
</gene>
<accession>A0A916S4G3</accession>
<evidence type="ECO:0000313" key="2">
    <source>
        <dbReference type="EMBL" id="GGA83002.1"/>
    </source>
</evidence>
<sequence length="212" mass="23591">MHHAHDFHRDPRFFAARRFAKHFSGAFERGFGGGFGRFVGDGELRLVVLALIEKAPRHGYEVIKALEEHSSGCYSPSPGVIYPTLTYLEETGHAVANPDGNKKVYSITEEGRLHLKENRKIVDAALERIRLIGERMARARQWFEGDEGGRERDRNIPDVAPEVNEGRRALKAALAGRLDASAETQARIAAILQKAAEEIKALPKDPDEIDLG</sequence>
<evidence type="ECO:0000259" key="1">
    <source>
        <dbReference type="Pfam" id="PF03551"/>
    </source>
</evidence>
<protein>
    <submittedName>
        <fullName evidence="2">PadR family transcriptional regulator</fullName>
    </submittedName>
</protein>
<keyword evidence="3" id="KW-1185">Reference proteome</keyword>